<evidence type="ECO:0000313" key="2">
    <source>
        <dbReference type="Proteomes" id="UP000314294"/>
    </source>
</evidence>
<dbReference type="Proteomes" id="UP000314294">
    <property type="component" value="Unassembled WGS sequence"/>
</dbReference>
<accession>A0A4Z2GKE5</accession>
<dbReference type="AlphaFoldDB" id="A0A4Z2GKE5"/>
<sequence length="119" mass="13659">MDSCSSPVPEGWLLVFFQQLYSARPRLSPDRPEVFDTTACSYLTWGEESCLRKRRHSVEEKIHKEHAGDTPGFVEKFSPLMHIMYQCGPAWEHKLYRSVIETLVEDRISIRSGSVATAI</sequence>
<name>A0A4Z2GKE5_9TELE</name>
<organism evidence="1 2">
    <name type="scientific">Liparis tanakae</name>
    <name type="common">Tanaka's snailfish</name>
    <dbReference type="NCBI Taxonomy" id="230148"/>
    <lineage>
        <taxon>Eukaryota</taxon>
        <taxon>Metazoa</taxon>
        <taxon>Chordata</taxon>
        <taxon>Craniata</taxon>
        <taxon>Vertebrata</taxon>
        <taxon>Euteleostomi</taxon>
        <taxon>Actinopterygii</taxon>
        <taxon>Neopterygii</taxon>
        <taxon>Teleostei</taxon>
        <taxon>Neoteleostei</taxon>
        <taxon>Acanthomorphata</taxon>
        <taxon>Eupercaria</taxon>
        <taxon>Perciformes</taxon>
        <taxon>Cottioidei</taxon>
        <taxon>Cottales</taxon>
        <taxon>Liparidae</taxon>
        <taxon>Liparis</taxon>
    </lineage>
</organism>
<comment type="caution">
    <text evidence="1">The sequence shown here is derived from an EMBL/GenBank/DDBJ whole genome shotgun (WGS) entry which is preliminary data.</text>
</comment>
<keyword evidence="2" id="KW-1185">Reference proteome</keyword>
<evidence type="ECO:0000313" key="1">
    <source>
        <dbReference type="EMBL" id="TNN53926.1"/>
    </source>
</evidence>
<gene>
    <name evidence="1" type="ORF">EYF80_035824</name>
</gene>
<protein>
    <submittedName>
        <fullName evidence="1">Uncharacterized protein</fullName>
    </submittedName>
</protein>
<proteinExistence type="predicted"/>
<dbReference type="EMBL" id="SRLO01000501">
    <property type="protein sequence ID" value="TNN53926.1"/>
    <property type="molecule type" value="Genomic_DNA"/>
</dbReference>
<reference evidence="1 2" key="1">
    <citation type="submission" date="2019-03" db="EMBL/GenBank/DDBJ databases">
        <title>First draft genome of Liparis tanakae, snailfish: a comprehensive survey of snailfish specific genes.</title>
        <authorList>
            <person name="Kim W."/>
            <person name="Song I."/>
            <person name="Jeong J.-H."/>
            <person name="Kim D."/>
            <person name="Kim S."/>
            <person name="Ryu S."/>
            <person name="Song J.Y."/>
            <person name="Lee S.K."/>
        </authorList>
    </citation>
    <scope>NUCLEOTIDE SEQUENCE [LARGE SCALE GENOMIC DNA]</scope>
    <source>
        <tissue evidence="1">Muscle</tissue>
    </source>
</reference>